<reference evidence="1 2" key="1">
    <citation type="journal article" date="2015" name="Mol. Plant Microbe Interact.">
        <title>Genome, transcriptome, and functional analyses of Penicillium expansum provide new insights into secondary metabolism and pathogenicity.</title>
        <authorList>
            <person name="Ballester A.R."/>
            <person name="Marcet-Houben M."/>
            <person name="Levin E."/>
            <person name="Sela N."/>
            <person name="Selma-Lazaro C."/>
            <person name="Carmona L."/>
            <person name="Wisniewski M."/>
            <person name="Droby S."/>
            <person name="Gonzalez-Candelas L."/>
            <person name="Gabaldon T."/>
        </authorList>
    </citation>
    <scope>NUCLEOTIDE SEQUENCE [LARGE SCALE GENOMIC DNA]</scope>
    <source>
        <strain evidence="1 2">PHI-1</strain>
    </source>
</reference>
<sequence length="158" mass="17972">MQVTFSPDVESAQDFRLQRDRLIGYRWIRLYLHQYTRPKLKHGHVSVFSLFSCPPRGGRASIRTKRLGYGMIENCAQACRPEAPPVAPSYLNNWRGLIISSTRVCALRRSEHAWRGLREQPDANITTVQSTCSTVPVLVSDEPFECFIPHSIIAMVKG</sequence>
<gene>
    <name evidence="1" type="ORF">PITC_078500</name>
</gene>
<keyword evidence="2" id="KW-1185">Reference proteome</keyword>
<proteinExistence type="predicted"/>
<evidence type="ECO:0000313" key="2">
    <source>
        <dbReference type="Proteomes" id="UP000030104"/>
    </source>
</evidence>
<evidence type="ECO:0000313" key="1">
    <source>
        <dbReference type="EMBL" id="KGO69025.1"/>
    </source>
</evidence>
<dbReference type="Proteomes" id="UP000030104">
    <property type="component" value="Unassembled WGS sequence"/>
</dbReference>
<accession>A0A0A2KXE0</accession>
<protein>
    <submittedName>
        <fullName evidence="1">Uncharacterized protein</fullName>
    </submittedName>
</protein>
<dbReference type="EMBL" id="JQGA01001173">
    <property type="protein sequence ID" value="KGO69025.1"/>
    <property type="molecule type" value="Genomic_DNA"/>
</dbReference>
<dbReference type="AlphaFoldDB" id="A0A0A2KXE0"/>
<dbReference type="OrthoDB" id="10432303at2759"/>
<dbReference type="OMA" id="CFIPHSI"/>
<comment type="caution">
    <text evidence="1">The sequence shown here is derived from an EMBL/GenBank/DDBJ whole genome shotgun (WGS) entry which is preliminary data.</text>
</comment>
<dbReference type="HOGENOM" id="CLU_1669983_0_0_1"/>
<name>A0A0A2KXE0_PENIT</name>
<organism evidence="1 2">
    <name type="scientific">Penicillium italicum</name>
    <name type="common">Blue mold</name>
    <dbReference type="NCBI Taxonomy" id="40296"/>
    <lineage>
        <taxon>Eukaryota</taxon>
        <taxon>Fungi</taxon>
        <taxon>Dikarya</taxon>
        <taxon>Ascomycota</taxon>
        <taxon>Pezizomycotina</taxon>
        <taxon>Eurotiomycetes</taxon>
        <taxon>Eurotiomycetidae</taxon>
        <taxon>Eurotiales</taxon>
        <taxon>Aspergillaceae</taxon>
        <taxon>Penicillium</taxon>
    </lineage>
</organism>